<reference evidence="1 2" key="1">
    <citation type="journal article" date="2015" name="Stand. Genomic Sci.">
        <title>Genomic Encyclopedia of Bacterial and Archaeal Type Strains, Phase III: the genomes of soil and plant-associated and newly described type strains.</title>
        <authorList>
            <person name="Whitman W.B."/>
            <person name="Woyke T."/>
            <person name="Klenk H.P."/>
            <person name="Zhou Y."/>
            <person name="Lilburn T.G."/>
            <person name="Beck B.J."/>
            <person name="De Vos P."/>
            <person name="Vandamme P."/>
            <person name="Eisen J.A."/>
            <person name="Garrity G."/>
            <person name="Hugenholtz P."/>
            <person name="Kyrpides N.C."/>
        </authorList>
    </citation>
    <scope>NUCLEOTIDE SEQUENCE [LARGE SCALE GENOMIC DNA]</scope>
    <source>
        <strain evidence="1 2">VKM Ac-2538</strain>
    </source>
</reference>
<dbReference type="Proteomes" id="UP000295818">
    <property type="component" value="Unassembled WGS sequence"/>
</dbReference>
<sequence>MLDRALGPDAIASHEAGHDVVGVHFGLQVEGVDLVPTGKYAAVTRFGAGELQRLNGEDLAVIAYSGIGGQQVAVVHWSTEDSNDDFRKFGAGAKPDCLDRAKTILRADAPLFQRVAARLRDTLDKEPRFVPVEELIQP</sequence>
<organism evidence="1 2">
    <name type="scientific">Kribbella orskensis</name>
    <dbReference type="NCBI Taxonomy" id="2512216"/>
    <lineage>
        <taxon>Bacteria</taxon>
        <taxon>Bacillati</taxon>
        <taxon>Actinomycetota</taxon>
        <taxon>Actinomycetes</taxon>
        <taxon>Propionibacteriales</taxon>
        <taxon>Kribbellaceae</taxon>
        <taxon>Kribbella</taxon>
    </lineage>
</organism>
<accession>A0ABY2BDD1</accession>
<evidence type="ECO:0000313" key="1">
    <source>
        <dbReference type="EMBL" id="TCO14917.1"/>
    </source>
</evidence>
<dbReference type="InterPro" id="IPR037219">
    <property type="entry name" value="Peptidase_M41-like"/>
</dbReference>
<protein>
    <recommendedName>
        <fullName evidence="3">Peptidase M41-like protein</fullName>
    </recommendedName>
</protein>
<dbReference type="SUPFAM" id="SSF140990">
    <property type="entry name" value="FtsH protease domain-like"/>
    <property type="match status" value="1"/>
</dbReference>
<evidence type="ECO:0008006" key="3">
    <source>
        <dbReference type="Google" id="ProtNLM"/>
    </source>
</evidence>
<name>A0ABY2BDD1_9ACTN</name>
<keyword evidence="2" id="KW-1185">Reference proteome</keyword>
<proteinExistence type="predicted"/>
<comment type="caution">
    <text evidence="1">The sequence shown here is derived from an EMBL/GenBank/DDBJ whole genome shotgun (WGS) entry which is preliminary data.</text>
</comment>
<gene>
    <name evidence="1" type="ORF">EV644_11929</name>
</gene>
<evidence type="ECO:0000313" key="2">
    <source>
        <dbReference type="Proteomes" id="UP000295818"/>
    </source>
</evidence>
<dbReference type="RefSeq" id="WP_132193856.1">
    <property type="nucleotide sequence ID" value="NZ_SLWM01000019.1"/>
</dbReference>
<dbReference type="EMBL" id="SLWM01000019">
    <property type="protein sequence ID" value="TCO14917.1"/>
    <property type="molecule type" value="Genomic_DNA"/>
</dbReference>